<feature type="domain" description="Fibronectin type-III" evidence="3">
    <location>
        <begin position="519"/>
        <end position="612"/>
    </location>
</feature>
<evidence type="ECO:0000313" key="4">
    <source>
        <dbReference type="EMBL" id="EGT59542.1"/>
    </source>
</evidence>
<evidence type="ECO:0000313" key="5">
    <source>
        <dbReference type="Proteomes" id="UP000008068"/>
    </source>
</evidence>
<evidence type="ECO:0000259" key="3">
    <source>
        <dbReference type="PROSITE" id="PS50853"/>
    </source>
</evidence>
<dbReference type="SUPFAM" id="SSF49265">
    <property type="entry name" value="Fibronectin type III"/>
    <property type="match status" value="4"/>
</dbReference>
<keyword evidence="5" id="KW-1185">Reference proteome</keyword>
<dbReference type="PROSITE" id="PS50853">
    <property type="entry name" value="FN3"/>
    <property type="match status" value="3"/>
</dbReference>
<keyword evidence="2" id="KW-1133">Transmembrane helix</keyword>
<dbReference type="Proteomes" id="UP000008068">
    <property type="component" value="Unassembled WGS sequence"/>
</dbReference>
<dbReference type="OrthoDB" id="443915at2759"/>
<feature type="domain" description="Fibronectin type-III" evidence="3">
    <location>
        <begin position="614"/>
        <end position="703"/>
    </location>
</feature>
<dbReference type="Pfam" id="PF00041">
    <property type="entry name" value="fn3"/>
    <property type="match status" value="2"/>
</dbReference>
<dbReference type="InParanoid" id="G0MHK0"/>
<protein>
    <recommendedName>
        <fullName evidence="3">Fibronectin type-III domain-containing protein</fullName>
    </recommendedName>
</protein>
<dbReference type="OMA" id="FIMEGSC"/>
<dbReference type="InterPro" id="IPR050713">
    <property type="entry name" value="RTP_Phos/Ushers"/>
</dbReference>
<feature type="compositionally biased region" description="Low complexity" evidence="1">
    <location>
        <begin position="172"/>
        <end position="185"/>
    </location>
</feature>
<keyword evidence="2" id="KW-0812">Transmembrane</keyword>
<dbReference type="GO" id="GO:0016020">
    <property type="term" value="C:membrane"/>
    <property type="evidence" value="ECO:0007669"/>
    <property type="project" value="UniProtKB-SubCell"/>
</dbReference>
<dbReference type="FunCoup" id="G0MHK0">
    <property type="interactions" value="3"/>
</dbReference>
<evidence type="ECO:0000256" key="1">
    <source>
        <dbReference type="SAM" id="MobiDB-lite"/>
    </source>
</evidence>
<dbReference type="SMART" id="SM00060">
    <property type="entry name" value="FN3"/>
    <property type="match status" value="5"/>
</dbReference>
<dbReference type="PANTHER" id="PTHR46957">
    <property type="entry name" value="CYTOKINE RECEPTOR"/>
    <property type="match status" value="1"/>
</dbReference>
<accession>G0MHK0</accession>
<dbReference type="CDD" id="cd00063">
    <property type="entry name" value="FN3"/>
    <property type="match status" value="4"/>
</dbReference>
<feature type="transmembrane region" description="Helical" evidence="2">
    <location>
        <begin position="1310"/>
        <end position="1334"/>
    </location>
</feature>
<dbReference type="InterPro" id="IPR036116">
    <property type="entry name" value="FN3_sf"/>
</dbReference>
<gene>
    <name evidence="4" type="ORF">CAEBREN_08431</name>
</gene>
<keyword evidence="2" id="KW-0472">Membrane</keyword>
<dbReference type="InterPro" id="IPR003961">
    <property type="entry name" value="FN3_dom"/>
</dbReference>
<evidence type="ECO:0000256" key="2">
    <source>
        <dbReference type="SAM" id="Phobius"/>
    </source>
</evidence>
<dbReference type="InterPro" id="IPR013783">
    <property type="entry name" value="Ig-like_fold"/>
</dbReference>
<dbReference type="Gene3D" id="2.60.40.10">
    <property type="entry name" value="Immunoglobulins"/>
    <property type="match status" value="4"/>
</dbReference>
<feature type="region of interest" description="Disordered" evidence="1">
    <location>
        <begin position="148"/>
        <end position="216"/>
    </location>
</feature>
<feature type="domain" description="Fibronectin type-III" evidence="3">
    <location>
        <begin position="996"/>
        <end position="1097"/>
    </location>
</feature>
<sequence length="1343" mass="152011">MNNSGGWDPYGPKKHNGLPDFTTQPPNHQVTPYPIPQPFQQRVFLQRPTPTYVYQNAFLNDFYTGSSIRLGAPNIDMEGPGTVRALASHETVSRTLNLSVPESFYVHQFRDEEYILRHLVVSKEKIEALSLNYKILDKRVTMQKDIPTVNFQSNGGPAPQNNGRGNREQQQNDRGSNQGNSQNRNSNRRTWNRNGHGGNYARGNDNRPPHLLLKSEFPPLVPTDSVDEDPQVPVEFNGFMPVEDLLPDVAQDIEPPMAQYIDPAIVPNMSANVPPSMPASMPASMPVNMPQAMMPNTMSTMMPTMMPNMMTAPPPTMTQSMEMAPVMMQGTSDSQIGSPQGMPINDYPPPVYQPNVAYPQINGGPPPGTYGYVDHRYNNNNNTWKYVIPGEEDTLARVLSTIKTPILLRPFPTGGEFAFELIKLNDFQYFNGIRQFNHVPIDDLAYYVLVTNMNGASALNSKLDNPKIEDNFKATFILNTLRPNTNYKVCLYAALVQRGIFGKRTETLTFKTSPGRPDAPTRPEVGSRGLHYFSLKWKPAVNNGAFVCMYHVYVFQDQFGNGRMLTTTDEKIEIKGLEPATRYKVMIYALNALGESLEAAEFDVWTKTTERPLPAQNLTVVPTSNHCLELTWQPDANSNFSVELYPPPLGLDRYVREGIRNANTVINGLLPNTLYQVRVIARSDYGEAFTNWVDARTQTTRQTDNPNEKDTIEARTPAKPKFHSYKDNFPKMSWTRIGDPGDYTYIVQGSTYEAPDDFIELHHGGGGTYIVEDDTIHYLRYIQFFKRSVKSLPSPKVVVPRDYSKNRPERIKEVKLSIRRRGEVLVEFTKLDRERMNIPESAKIVYFVQRCDFTDNEVLSIREANRCTFTNIPGLSKVEVQVRASVIFHGVLTHGDWSIPVQCTTPRDPPPPANNLKFQVPIPTLTWDCPDPSHDLFFMLDVIQLTCNRSILKLRSTTKNLVMDNLQLGERYKASVQPGNNVGLCQEITSMEFEVPPQKPTVTSIVTVKSHTNKLVFEWDKSIPNGREITIYQLVLSSEDEKFDDKVIQFKVDGNKKFTATFGNLKPDSEYSMKFSAANSVGYSEKPKMLCRTLPDPPSIPKISGECEATSVKIRWDPSPNMNYKLVRINKRGQHISIYEGIMNQTRAKGLKENTRYVFKLRVRQDQTKAEAWSEEFEFTTTVAPPPTVKATPTIDLVAGTTHSYRVEWQQYLSQNSLNEQFYRLQVVDATIKGSKWENVYEGTRLNFVLNTKRFPGALHVRVLCVRKQEDGEMCGSPSPVGYIANVPPEIEAEEVEPVVAQTIWYMSPWSILLITLCCLLLFASFFPSVNAYFRGLMDSSSR</sequence>
<name>G0MHK0_CAEBE</name>
<organism evidence="5">
    <name type="scientific">Caenorhabditis brenneri</name>
    <name type="common">Nematode worm</name>
    <dbReference type="NCBI Taxonomy" id="135651"/>
    <lineage>
        <taxon>Eukaryota</taxon>
        <taxon>Metazoa</taxon>
        <taxon>Ecdysozoa</taxon>
        <taxon>Nematoda</taxon>
        <taxon>Chromadorea</taxon>
        <taxon>Rhabditida</taxon>
        <taxon>Rhabditina</taxon>
        <taxon>Rhabditomorpha</taxon>
        <taxon>Rhabditoidea</taxon>
        <taxon>Rhabditidae</taxon>
        <taxon>Peloderinae</taxon>
        <taxon>Caenorhabditis</taxon>
    </lineage>
</organism>
<dbReference type="PANTHER" id="PTHR46957:SF3">
    <property type="entry name" value="CYTOKINE RECEPTOR"/>
    <property type="match status" value="1"/>
</dbReference>
<dbReference type="HOGENOM" id="CLU_250518_0_0_1"/>
<dbReference type="eggNOG" id="ENOG502QRT8">
    <property type="taxonomic scope" value="Eukaryota"/>
</dbReference>
<dbReference type="EMBL" id="GL379795">
    <property type="protein sequence ID" value="EGT59542.1"/>
    <property type="molecule type" value="Genomic_DNA"/>
</dbReference>
<feature type="region of interest" description="Disordered" evidence="1">
    <location>
        <begin position="1"/>
        <end position="26"/>
    </location>
</feature>
<proteinExistence type="predicted"/>
<dbReference type="STRING" id="135651.G0MHK0"/>
<reference evidence="5" key="1">
    <citation type="submission" date="2011-07" db="EMBL/GenBank/DDBJ databases">
        <authorList>
            <consortium name="Caenorhabditis brenneri Sequencing and Analysis Consortium"/>
            <person name="Wilson R.K."/>
        </authorList>
    </citation>
    <scope>NUCLEOTIDE SEQUENCE [LARGE SCALE GENOMIC DNA]</scope>
    <source>
        <strain evidence="5">PB2801</strain>
    </source>
</reference>